<sequence>SSHVDRSAFTDDSESDVELLIENLKNVIMKKLLISYVTESLTFLSISSVTSSPAAFSQSSTLISVSGSLTLSTSVPATSTSATSGFIISAFITSSSHFKEILCRLNKSYLSVYTLLLFLLTLRIIY</sequence>
<dbReference type="AlphaFoldDB" id="A0A0J9EPK6"/>
<keyword evidence="1" id="KW-0472">Membrane</keyword>
<keyword evidence="1" id="KW-0812">Transmembrane</keyword>
<feature type="transmembrane region" description="Helical" evidence="1">
    <location>
        <begin position="108"/>
        <end position="125"/>
    </location>
</feature>
<organism evidence="2">
    <name type="scientific">Ajellomyces dermatitidis (strain ATCC 18188 / CBS 674.68)</name>
    <name type="common">Blastomyces dermatitidis</name>
    <dbReference type="NCBI Taxonomy" id="653446"/>
    <lineage>
        <taxon>Eukaryota</taxon>
        <taxon>Fungi</taxon>
        <taxon>Dikarya</taxon>
        <taxon>Ascomycota</taxon>
        <taxon>Pezizomycotina</taxon>
        <taxon>Eurotiomycetes</taxon>
        <taxon>Eurotiomycetidae</taxon>
        <taxon>Onygenales</taxon>
        <taxon>Ajellomycetaceae</taxon>
        <taxon>Blastomyces</taxon>
    </lineage>
</organism>
<proteinExistence type="predicted"/>
<evidence type="ECO:0000256" key="1">
    <source>
        <dbReference type="SAM" id="Phobius"/>
    </source>
</evidence>
<keyword evidence="1" id="KW-1133">Transmembrane helix</keyword>
<accession>A0A0J9EPK6</accession>
<feature type="non-terminal residue" evidence="2">
    <location>
        <position position="1"/>
    </location>
</feature>
<dbReference type="Proteomes" id="UP000007802">
    <property type="component" value="Unassembled WGS sequence"/>
</dbReference>
<evidence type="ECO:0000313" key="2">
    <source>
        <dbReference type="EMBL" id="KMW67952.1"/>
    </source>
</evidence>
<reference evidence="2" key="1">
    <citation type="submission" date="2010-03" db="EMBL/GenBank/DDBJ databases">
        <title>Annotation of Blastomyces dermatitidis strain ATCC 18188.</title>
        <authorList>
            <consortium name="The Broad Institute Genome Sequencing Platform"/>
            <consortium name="Broad Institute Genome Sequencing Center for Infectious Disease."/>
            <person name="Cuomo C."/>
            <person name="Klein B."/>
            <person name="Sullivan T."/>
            <person name="Heitman J."/>
            <person name="Young S."/>
            <person name="Zeng Q."/>
            <person name="Gargeya S."/>
            <person name="Alvarado L."/>
            <person name="Berlin A.M."/>
            <person name="Chapman S.B."/>
            <person name="Chen Z."/>
            <person name="Freedman E."/>
            <person name="Gellesch M."/>
            <person name="Goldberg J."/>
            <person name="Griggs A."/>
            <person name="Gujja S."/>
            <person name="Heilman E."/>
            <person name="Heiman D."/>
            <person name="Howarth C."/>
            <person name="Mehta T."/>
            <person name="Neiman D."/>
            <person name="Pearson M."/>
            <person name="Roberts A."/>
            <person name="Saif S."/>
            <person name="Shea T."/>
            <person name="Shenoy N."/>
            <person name="Sisk P."/>
            <person name="Stolte C."/>
            <person name="Sykes S."/>
            <person name="White J."/>
            <person name="Yandava C."/>
            <person name="Haas B."/>
            <person name="Nusbaum C."/>
            <person name="Birren B."/>
        </authorList>
    </citation>
    <scope>NUCLEOTIDE SEQUENCE</scope>
    <source>
        <strain evidence="2">ATCC 18188</strain>
    </source>
</reference>
<protein>
    <submittedName>
        <fullName evidence="2">Uncharacterized protein</fullName>
    </submittedName>
</protein>
<name>A0A0J9EPK6_AJEDA</name>
<dbReference type="EMBL" id="GG749441">
    <property type="protein sequence ID" value="KMW67952.1"/>
    <property type="molecule type" value="Genomic_DNA"/>
</dbReference>
<gene>
    <name evidence="2" type="ORF">BDDG_12466</name>
</gene>
<feature type="non-terminal residue" evidence="2">
    <location>
        <position position="126"/>
    </location>
</feature>